<dbReference type="GO" id="GO:0046930">
    <property type="term" value="C:pore complex"/>
    <property type="evidence" value="ECO:0007669"/>
    <property type="project" value="UniProtKB-KW"/>
</dbReference>
<reference evidence="12" key="1">
    <citation type="journal article" date="2015" name="Nature">
        <title>Complex archaea that bridge the gap between prokaryotes and eukaryotes.</title>
        <authorList>
            <person name="Spang A."/>
            <person name="Saw J.H."/>
            <person name="Jorgensen S.L."/>
            <person name="Zaremba-Niedzwiedzka K."/>
            <person name="Martijn J."/>
            <person name="Lind A.E."/>
            <person name="van Eijk R."/>
            <person name="Schleper C."/>
            <person name="Guy L."/>
            <person name="Ettema T.J."/>
        </authorList>
    </citation>
    <scope>NUCLEOTIDE SEQUENCE</scope>
</reference>
<dbReference type="GO" id="GO:0015288">
    <property type="term" value="F:porin activity"/>
    <property type="evidence" value="ECO:0007669"/>
    <property type="project" value="UniProtKB-KW"/>
</dbReference>
<keyword evidence="4" id="KW-1134">Transmembrane beta strand</keyword>
<feature type="domain" description="Porin" evidence="11">
    <location>
        <begin position="17"/>
        <end position="303"/>
    </location>
</feature>
<dbReference type="Gene3D" id="2.40.160.10">
    <property type="entry name" value="Porin"/>
    <property type="match status" value="1"/>
</dbReference>
<dbReference type="CDD" id="cd00342">
    <property type="entry name" value="gram_neg_porins"/>
    <property type="match status" value="1"/>
</dbReference>
<dbReference type="InterPro" id="IPR001702">
    <property type="entry name" value="Porin_Gram-ve"/>
</dbReference>
<sequence>MIIIDKKLTPVFVATSLAVACLGQSVHAAEYDIYGKAEVQIANTDNGTMRYAKKGTQIDAPFSRIGVKGQHALTDSLKAVFKYEVQVKGFEHDNTDEPFSARNTYLGLAGDFGEVVVGRNDTRFKYSEGKVDNFNETQADIAQLLPGQDRLGDTITYSSKSFAGAQLSLTYALQDDSANNEAGYAATLIYGDRGLKNKNYYVAISHIDSLNNINASRIVGAWQKNKLQLGAIYQHSESVDGTKSGNGYVLSASYSIDKWQPKLQFASDDSTIRQSTKGSQWTAGVDYLFDKQTTAYLFYTDLDLQQQTDSSLALGLKYKF</sequence>
<evidence type="ECO:0000259" key="11">
    <source>
        <dbReference type="Pfam" id="PF13609"/>
    </source>
</evidence>
<dbReference type="GO" id="GO:0009279">
    <property type="term" value="C:cell outer membrane"/>
    <property type="evidence" value="ECO:0007669"/>
    <property type="project" value="InterPro"/>
</dbReference>
<name>A0A0F9LS32_9ZZZZ</name>
<keyword evidence="9" id="KW-0472">Membrane</keyword>
<dbReference type="InterPro" id="IPR002299">
    <property type="entry name" value="Porin_Neis"/>
</dbReference>
<dbReference type="Pfam" id="PF13609">
    <property type="entry name" value="Porin_4"/>
    <property type="match status" value="1"/>
</dbReference>
<keyword evidence="3" id="KW-0813">Transport</keyword>
<evidence type="ECO:0000313" key="12">
    <source>
        <dbReference type="EMBL" id="KKM67190.1"/>
    </source>
</evidence>
<evidence type="ECO:0000256" key="8">
    <source>
        <dbReference type="ARBA" id="ARBA00023114"/>
    </source>
</evidence>
<evidence type="ECO:0000256" key="5">
    <source>
        <dbReference type="ARBA" id="ARBA00022692"/>
    </source>
</evidence>
<dbReference type="PANTHER" id="PTHR34501:SF9">
    <property type="entry name" value="MAJOR OUTER MEMBRANE PROTEIN P.IA"/>
    <property type="match status" value="1"/>
</dbReference>
<comment type="subunit">
    <text evidence="2">Homotrimer.</text>
</comment>
<keyword evidence="6" id="KW-0732">Signal</keyword>
<evidence type="ECO:0000256" key="6">
    <source>
        <dbReference type="ARBA" id="ARBA00022729"/>
    </source>
</evidence>
<dbReference type="InterPro" id="IPR023614">
    <property type="entry name" value="Porin_dom_sf"/>
</dbReference>
<keyword evidence="10" id="KW-0998">Cell outer membrane</keyword>
<evidence type="ECO:0000256" key="10">
    <source>
        <dbReference type="ARBA" id="ARBA00023237"/>
    </source>
</evidence>
<dbReference type="PRINTS" id="PR00182">
    <property type="entry name" value="ECOLNEIPORIN"/>
</dbReference>
<dbReference type="SUPFAM" id="SSF56935">
    <property type="entry name" value="Porins"/>
    <property type="match status" value="1"/>
</dbReference>
<dbReference type="PANTHER" id="PTHR34501">
    <property type="entry name" value="PROTEIN YDDL-RELATED"/>
    <property type="match status" value="1"/>
</dbReference>
<proteinExistence type="predicted"/>
<accession>A0A0F9LS32</accession>
<evidence type="ECO:0000256" key="9">
    <source>
        <dbReference type="ARBA" id="ARBA00023136"/>
    </source>
</evidence>
<evidence type="ECO:0000256" key="1">
    <source>
        <dbReference type="ARBA" id="ARBA00004141"/>
    </source>
</evidence>
<protein>
    <recommendedName>
        <fullName evidence="11">Porin domain-containing protein</fullName>
    </recommendedName>
</protein>
<dbReference type="InterPro" id="IPR033900">
    <property type="entry name" value="Gram_neg_porin_domain"/>
</dbReference>
<dbReference type="AlphaFoldDB" id="A0A0F9LS32"/>
<comment type="subcellular location">
    <subcellularLocation>
        <location evidence="1">Membrane</location>
        <topology evidence="1">Multi-pass membrane protein</topology>
    </subcellularLocation>
</comment>
<evidence type="ECO:0000256" key="2">
    <source>
        <dbReference type="ARBA" id="ARBA00011233"/>
    </source>
</evidence>
<comment type="caution">
    <text evidence="12">The sequence shown here is derived from an EMBL/GenBank/DDBJ whole genome shotgun (WGS) entry which is preliminary data.</text>
</comment>
<dbReference type="PROSITE" id="PS51257">
    <property type="entry name" value="PROKAR_LIPOPROTEIN"/>
    <property type="match status" value="1"/>
</dbReference>
<keyword evidence="7" id="KW-0406">Ion transport</keyword>
<dbReference type="GO" id="GO:0034220">
    <property type="term" value="P:monoatomic ion transmembrane transport"/>
    <property type="evidence" value="ECO:0007669"/>
    <property type="project" value="InterPro"/>
</dbReference>
<keyword evidence="5" id="KW-0812">Transmembrane</keyword>
<evidence type="ECO:0000256" key="3">
    <source>
        <dbReference type="ARBA" id="ARBA00022448"/>
    </source>
</evidence>
<dbReference type="EMBL" id="LAZR01010392">
    <property type="protein sequence ID" value="KKM67190.1"/>
    <property type="molecule type" value="Genomic_DNA"/>
</dbReference>
<organism evidence="12">
    <name type="scientific">marine sediment metagenome</name>
    <dbReference type="NCBI Taxonomy" id="412755"/>
    <lineage>
        <taxon>unclassified sequences</taxon>
        <taxon>metagenomes</taxon>
        <taxon>ecological metagenomes</taxon>
    </lineage>
</organism>
<keyword evidence="8" id="KW-0626">Porin</keyword>
<evidence type="ECO:0000256" key="7">
    <source>
        <dbReference type="ARBA" id="ARBA00023065"/>
    </source>
</evidence>
<evidence type="ECO:0000256" key="4">
    <source>
        <dbReference type="ARBA" id="ARBA00022452"/>
    </source>
</evidence>
<gene>
    <name evidence="12" type="ORF">LCGC14_1473630</name>
</gene>
<dbReference type="InterPro" id="IPR050298">
    <property type="entry name" value="Gram-neg_bact_OMP"/>
</dbReference>
<dbReference type="PRINTS" id="PR00184">
    <property type="entry name" value="NEISSPPORIN"/>
</dbReference>